<keyword evidence="3" id="KW-1185">Reference proteome</keyword>
<accession>A0A8T0NIU6</accession>
<evidence type="ECO:0000256" key="1">
    <source>
        <dbReference type="SAM" id="MobiDB-lite"/>
    </source>
</evidence>
<dbReference type="Proteomes" id="UP000823388">
    <property type="component" value="Chromosome 9K"/>
</dbReference>
<feature type="compositionally biased region" description="Low complexity" evidence="1">
    <location>
        <begin position="1"/>
        <end position="16"/>
    </location>
</feature>
<gene>
    <name evidence="2" type="ORF">PVAP13_9KG045471</name>
</gene>
<dbReference type="EMBL" id="CM029053">
    <property type="protein sequence ID" value="KAG2546784.1"/>
    <property type="molecule type" value="Genomic_DNA"/>
</dbReference>
<comment type="caution">
    <text evidence="2">The sequence shown here is derived from an EMBL/GenBank/DDBJ whole genome shotgun (WGS) entry which is preliminary data.</text>
</comment>
<name>A0A8T0NIU6_PANVG</name>
<evidence type="ECO:0000313" key="2">
    <source>
        <dbReference type="EMBL" id="KAG2546784.1"/>
    </source>
</evidence>
<reference evidence="2 3" key="1">
    <citation type="submission" date="2020-05" db="EMBL/GenBank/DDBJ databases">
        <title>WGS assembly of Panicum virgatum.</title>
        <authorList>
            <person name="Lovell J.T."/>
            <person name="Jenkins J."/>
            <person name="Shu S."/>
            <person name="Juenger T.E."/>
            <person name="Schmutz J."/>
        </authorList>
    </citation>
    <scope>NUCLEOTIDE SEQUENCE [LARGE SCALE GENOMIC DNA]</scope>
    <source>
        <strain evidence="3">cv. AP13</strain>
    </source>
</reference>
<organism evidence="2 3">
    <name type="scientific">Panicum virgatum</name>
    <name type="common">Blackwell switchgrass</name>
    <dbReference type="NCBI Taxonomy" id="38727"/>
    <lineage>
        <taxon>Eukaryota</taxon>
        <taxon>Viridiplantae</taxon>
        <taxon>Streptophyta</taxon>
        <taxon>Embryophyta</taxon>
        <taxon>Tracheophyta</taxon>
        <taxon>Spermatophyta</taxon>
        <taxon>Magnoliopsida</taxon>
        <taxon>Liliopsida</taxon>
        <taxon>Poales</taxon>
        <taxon>Poaceae</taxon>
        <taxon>PACMAD clade</taxon>
        <taxon>Panicoideae</taxon>
        <taxon>Panicodae</taxon>
        <taxon>Paniceae</taxon>
        <taxon>Panicinae</taxon>
        <taxon>Panicum</taxon>
        <taxon>Panicum sect. Hiantes</taxon>
    </lineage>
</organism>
<protein>
    <submittedName>
        <fullName evidence="2">Uncharacterized protein</fullName>
    </submittedName>
</protein>
<proteinExistence type="predicted"/>
<sequence>MQATSSFSPSSSPAFADQPRAARQLPVEI</sequence>
<feature type="region of interest" description="Disordered" evidence="1">
    <location>
        <begin position="1"/>
        <end position="29"/>
    </location>
</feature>
<evidence type="ECO:0000313" key="3">
    <source>
        <dbReference type="Proteomes" id="UP000823388"/>
    </source>
</evidence>
<dbReference type="AlphaFoldDB" id="A0A8T0NIU6"/>